<proteinExistence type="predicted"/>
<dbReference type="AlphaFoldDB" id="A0A432CVS6"/>
<dbReference type="GO" id="GO:0016020">
    <property type="term" value="C:membrane"/>
    <property type="evidence" value="ECO:0007669"/>
    <property type="project" value="InterPro"/>
</dbReference>
<evidence type="ECO:0000256" key="1">
    <source>
        <dbReference type="SAM" id="Phobius"/>
    </source>
</evidence>
<keyword evidence="5" id="KW-1185">Reference proteome</keyword>
<feature type="transmembrane region" description="Helical" evidence="1">
    <location>
        <begin position="12"/>
        <end position="37"/>
    </location>
</feature>
<dbReference type="PANTHER" id="PTHR46663">
    <property type="entry name" value="DIGUANYLATE CYCLASE DGCT-RELATED"/>
    <property type="match status" value="1"/>
</dbReference>
<dbReference type="NCBIfam" id="TIGR00254">
    <property type="entry name" value="GGDEF"/>
    <property type="match status" value="1"/>
</dbReference>
<dbReference type="Gene3D" id="6.10.340.10">
    <property type="match status" value="1"/>
</dbReference>
<gene>
    <name evidence="4" type="ORF">EJ063_09210</name>
</gene>
<dbReference type="RefSeq" id="WP_126574002.1">
    <property type="nucleotide sequence ID" value="NZ_RXZH01000003.1"/>
</dbReference>
<dbReference type="Gene3D" id="3.30.70.270">
    <property type="match status" value="1"/>
</dbReference>
<keyword evidence="1" id="KW-1133">Transmembrane helix</keyword>
<dbReference type="CDD" id="cd01949">
    <property type="entry name" value="GGDEF"/>
    <property type="match status" value="1"/>
</dbReference>
<dbReference type="Pfam" id="PF00990">
    <property type="entry name" value="GGDEF"/>
    <property type="match status" value="1"/>
</dbReference>
<dbReference type="OrthoDB" id="5905478at2"/>
<evidence type="ECO:0000259" key="3">
    <source>
        <dbReference type="PROSITE" id="PS50887"/>
    </source>
</evidence>
<feature type="domain" description="GGDEF" evidence="3">
    <location>
        <begin position="270"/>
        <end position="407"/>
    </location>
</feature>
<dbReference type="InterPro" id="IPR003660">
    <property type="entry name" value="HAMP_dom"/>
</dbReference>
<dbReference type="InterPro" id="IPR029787">
    <property type="entry name" value="Nucleotide_cyclase"/>
</dbReference>
<feature type="domain" description="HAMP" evidence="2">
    <location>
        <begin position="170"/>
        <end position="224"/>
    </location>
</feature>
<reference evidence="4 5" key="1">
    <citation type="submission" date="2018-12" db="EMBL/GenBank/DDBJ databases">
        <title>Vibrio sp. isolated from China Sea.</title>
        <authorList>
            <person name="Li Y."/>
        </authorList>
    </citation>
    <scope>NUCLEOTIDE SEQUENCE [LARGE SCALE GENOMIC DNA]</scope>
    <source>
        <strain evidence="4 5">BEI207</strain>
    </source>
</reference>
<dbReference type="InterPro" id="IPR000160">
    <property type="entry name" value="GGDEF_dom"/>
</dbReference>
<dbReference type="InterPro" id="IPR043128">
    <property type="entry name" value="Rev_trsase/Diguanyl_cyclase"/>
</dbReference>
<evidence type="ECO:0000259" key="2">
    <source>
        <dbReference type="PROSITE" id="PS50885"/>
    </source>
</evidence>
<keyword evidence="1" id="KW-0472">Membrane</keyword>
<comment type="caution">
    <text evidence="4">The sequence shown here is derived from an EMBL/GenBank/DDBJ whole genome shotgun (WGS) entry which is preliminary data.</text>
</comment>
<organism evidence="4 5">
    <name type="scientific">Vibrio aquaticus</name>
    <dbReference type="NCBI Taxonomy" id="2496559"/>
    <lineage>
        <taxon>Bacteria</taxon>
        <taxon>Pseudomonadati</taxon>
        <taxon>Pseudomonadota</taxon>
        <taxon>Gammaproteobacteria</taxon>
        <taxon>Vibrionales</taxon>
        <taxon>Vibrionaceae</taxon>
        <taxon>Vibrio</taxon>
    </lineage>
</organism>
<dbReference type="InterPro" id="IPR052163">
    <property type="entry name" value="DGC-Regulatory_Protein"/>
</dbReference>
<dbReference type="PROSITE" id="PS50887">
    <property type="entry name" value="GGDEF"/>
    <property type="match status" value="1"/>
</dbReference>
<dbReference type="PROSITE" id="PS50885">
    <property type="entry name" value="HAMP"/>
    <property type="match status" value="1"/>
</dbReference>
<dbReference type="SUPFAM" id="SSF55073">
    <property type="entry name" value="Nucleotide cyclase"/>
    <property type="match status" value="1"/>
</dbReference>
<dbReference type="EMBL" id="RXZH01000003">
    <property type="protein sequence ID" value="RTZ15951.1"/>
    <property type="molecule type" value="Genomic_DNA"/>
</dbReference>
<sequence length="414" mass="46583">MSRTKLTSLSTKLLKIITILAMFYLVLILLVMIPFGFVQADRDHKDLEKKLVLSLSGSAAIALYVNNAEIADEVISALLLHEEIDAVRLEGDDGISFSSNQLILEQKQWALSNVYRLYSPTDGKPLGKLYIHNNSAALQETALKQVFNQVMFILIQFLITVVTLVMVFKRIIGRPLSELSEALNTTTPEEAKKIPVDIENKTNELGVVIHSVNTFIENSRQAIQRERELRAQIEHWEHYYRNMAEQDFLTGIKNRLGCEKYLEQASRSSQFIALLLVDLDGFKAINDTYGHAAGDMILNEIANRFSEIQSNSNIPGVVGRMGGDEFVIYLVLQKNDHQLLSRIAQQAVESANQPMTYKAQTVQVGCSIGVAVQPSQGVEIEKLLHRADQAMYQVKQQGKNHFHFYNGSYSTKAH</sequence>
<dbReference type="PANTHER" id="PTHR46663:SF2">
    <property type="entry name" value="GGDEF DOMAIN-CONTAINING PROTEIN"/>
    <property type="match status" value="1"/>
</dbReference>
<evidence type="ECO:0000313" key="4">
    <source>
        <dbReference type="EMBL" id="RTZ15951.1"/>
    </source>
</evidence>
<accession>A0A432CVS6</accession>
<dbReference type="SMART" id="SM00267">
    <property type="entry name" value="GGDEF"/>
    <property type="match status" value="1"/>
</dbReference>
<evidence type="ECO:0000313" key="5">
    <source>
        <dbReference type="Proteomes" id="UP000268973"/>
    </source>
</evidence>
<dbReference type="GO" id="GO:0007165">
    <property type="term" value="P:signal transduction"/>
    <property type="evidence" value="ECO:0007669"/>
    <property type="project" value="InterPro"/>
</dbReference>
<name>A0A432CVS6_9VIBR</name>
<feature type="transmembrane region" description="Helical" evidence="1">
    <location>
        <begin position="146"/>
        <end position="168"/>
    </location>
</feature>
<dbReference type="Proteomes" id="UP000268973">
    <property type="component" value="Unassembled WGS sequence"/>
</dbReference>
<keyword evidence="1" id="KW-0812">Transmembrane</keyword>
<protein>
    <submittedName>
        <fullName evidence="4">Diguanylate cyclase</fullName>
    </submittedName>
</protein>